<organism evidence="2 3">
    <name type="scientific">Ajellomyces capsulatus</name>
    <name type="common">Darling's disease fungus</name>
    <name type="synonym">Histoplasma capsulatum</name>
    <dbReference type="NCBI Taxonomy" id="5037"/>
    <lineage>
        <taxon>Eukaryota</taxon>
        <taxon>Fungi</taxon>
        <taxon>Dikarya</taxon>
        <taxon>Ascomycota</taxon>
        <taxon>Pezizomycotina</taxon>
        <taxon>Eurotiomycetes</taxon>
        <taxon>Eurotiomycetidae</taxon>
        <taxon>Onygenales</taxon>
        <taxon>Ajellomycetaceae</taxon>
        <taxon>Histoplasma</taxon>
    </lineage>
</organism>
<feature type="region of interest" description="Disordered" evidence="1">
    <location>
        <begin position="1"/>
        <end position="80"/>
    </location>
</feature>
<evidence type="ECO:0000256" key="1">
    <source>
        <dbReference type="SAM" id="MobiDB-lite"/>
    </source>
</evidence>
<gene>
    <name evidence="2" type="ORF">I7I51_07612</name>
</gene>
<dbReference type="EMBL" id="CP069109">
    <property type="protein sequence ID" value="QSS58189.1"/>
    <property type="molecule type" value="Genomic_DNA"/>
</dbReference>
<dbReference type="VEuPathDB" id="FungiDB:I7I51_07612"/>
<sequence>MERPRNQQEPCEAEDYPEEVDRERVAQAAHPEQDASAQIENASKRVTQLDRRSLLGQRSEKDEHSGEPRPEASSQAASGQGRIRIVFKILERGNWREADTVSVDPAEIDQNGRCSVVERLVM</sequence>
<evidence type="ECO:0000313" key="3">
    <source>
        <dbReference type="Proteomes" id="UP000663671"/>
    </source>
</evidence>
<dbReference type="OrthoDB" id="10552779at2759"/>
<evidence type="ECO:0000313" key="2">
    <source>
        <dbReference type="EMBL" id="QSS58189.1"/>
    </source>
</evidence>
<dbReference type="AlphaFoldDB" id="A0A8A1LW94"/>
<feature type="compositionally biased region" description="Polar residues" evidence="1">
    <location>
        <begin position="35"/>
        <end position="46"/>
    </location>
</feature>
<accession>A0A8A1LW94</accession>
<protein>
    <submittedName>
        <fullName evidence="2">Uncharacterized protein</fullName>
    </submittedName>
</protein>
<name>A0A8A1LW94_AJECA</name>
<proteinExistence type="predicted"/>
<dbReference type="Proteomes" id="UP000663671">
    <property type="component" value="Chromosome 2"/>
</dbReference>
<feature type="compositionally biased region" description="Basic and acidic residues" evidence="1">
    <location>
        <begin position="47"/>
        <end position="70"/>
    </location>
</feature>
<reference evidence="2" key="1">
    <citation type="submission" date="2021-01" db="EMBL/GenBank/DDBJ databases">
        <title>Chromosome-level genome assembly of a human fungal pathogen reveals clustering of transcriptionally co-regulated genes.</title>
        <authorList>
            <person name="Voorhies M."/>
            <person name="Cohen S."/>
            <person name="Shea T.P."/>
            <person name="Petrus S."/>
            <person name="Munoz J.F."/>
            <person name="Poplawski S."/>
            <person name="Goldman W.E."/>
            <person name="Michael T."/>
            <person name="Cuomo C.A."/>
            <person name="Sil A."/>
            <person name="Beyhan S."/>
        </authorList>
    </citation>
    <scope>NUCLEOTIDE SEQUENCE</scope>
    <source>
        <strain evidence="2">WU24</strain>
    </source>
</reference>